<evidence type="ECO:0000313" key="3">
    <source>
        <dbReference type="Proteomes" id="UP000035083"/>
    </source>
</evidence>
<dbReference type="AlphaFoldDB" id="L7LQ96"/>
<dbReference type="EMBL" id="BANU01000033">
    <property type="protein sequence ID" value="GAC62347.1"/>
    <property type="molecule type" value="Genomic_DNA"/>
</dbReference>
<evidence type="ECO:0000256" key="1">
    <source>
        <dbReference type="SAM" id="Phobius"/>
    </source>
</evidence>
<accession>L7LQ96</accession>
<comment type="caution">
    <text evidence="2">The sequence shown here is derived from an EMBL/GenBank/DDBJ whole genome shotgun (WGS) entry which is preliminary data.</text>
</comment>
<name>L7LQ96_9ACTN</name>
<proteinExistence type="predicted"/>
<feature type="transmembrane region" description="Helical" evidence="1">
    <location>
        <begin position="60"/>
        <end position="81"/>
    </location>
</feature>
<feature type="transmembrane region" description="Helical" evidence="1">
    <location>
        <begin position="20"/>
        <end position="39"/>
    </location>
</feature>
<keyword evidence="1" id="KW-1133">Transmembrane helix</keyword>
<protein>
    <submittedName>
        <fullName evidence="2">Uncharacterized protein</fullName>
    </submittedName>
</protein>
<sequence length="82" mass="8724">MLSAWGGMPPEVTDPLEKVLGYALWMVMAAAVGRLMWIGGEMSYHRHQPGDTQPPDTPTWVFVGLIVASSASGIGAALLQLS</sequence>
<evidence type="ECO:0000313" key="2">
    <source>
        <dbReference type="EMBL" id="GAC62347.1"/>
    </source>
</evidence>
<keyword evidence="1" id="KW-0812">Transmembrane</keyword>
<dbReference type="Proteomes" id="UP000035083">
    <property type="component" value="Unassembled WGS sequence"/>
</dbReference>
<gene>
    <name evidence="2" type="ORF">GSI01S_33_00330</name>
</gene>
<organism evidence="2 3">
    <name type="scientific">Gordonia sihwensis NBRC 108236</name>
    <dbReference type="NCBI Taxonomy" id="1223544"/>
    <lineage>
        <taxon>Bacteria</taxon>
        <taxon>Bacillati</taxon>
        <taxon>Actinomycetota</taxon>
        <taxon>Actinomycetes</taxon>
        <taxon>Mycobacteriales</taxon>
        <taxon>Gordoniaceae</taxon>
        <taxon>Gordonia</taxon>
    </lineage>
</organism>
<keyword evidence="3" id="KW-1185">Reference proteome</keyword>
<reference evidence="2 3" key="1">
    <citation type="submission" date="2012-12" db="EMBL/GenBank/DDBJ databases">
        <title>Whole genome shotgun sequence of Gordonia sihwensis NBRC 108236.</title>
        <authorList>
            <person name="Yoshida I."/>
            <person name="Hosoyama A."/>
            <person name="Tsuchikane K."/>
            <person name="Ando Y."/>
            <person name="Baba S."/>
            <person name="Ohji S."/>
            <person name="Hamada M."/>
            <person name="Tamura T."/>
            <person name="Yamazoe A."/>
            <person name="Yamazaki S."/>
            <person name="Fujita N."/>
        </authorList>
    </citation>
    <scope>NUCLEOTIDE SEQUENCE [LARGE SCALE GENOMIC DNA]</scope>
    <source>
        <strain evidence="2 3">NBRC 108236</strain>
    </source>
</reference>
<keyword evidence="1" id="KW-0472">Membrane</keyword>